<gene>
    <name evidence="2" type="ORF">P9271_22620</name>
</gene>
<feature type="transmembrane region" description="Helical" evidence="1">
    <location>
        <begin position="31"/>
        <end position="49"/>
    </location>
</feature>
<evidence type="ECO:0000256" key="1">
    <source>
        <dbReference type="SAM" id="Phobius"/>
    </source>
</evidence>
<evidence type="ECO:0000313" key="2">
    <source>
        <dbReference type="EMBL" id="MED4404084.1"/>
    </source>
</evidence>
<dbReference type="EMBL" id="JARTFS010000024">
    <property type="protein sequence ID" value="MED4404084.1"/>
    <property type="molecule type" value="Genomic_DNA"/>
</dbReference>
<sequence>MKIHKPFFLALWASSGLKVIAYSMIDNWALAASNTLYMLLWAWILQVLFRREEHAE</sequence>
<comment type="caution">
    <text evidence="2">The sequence shown here is derived from an EMBL/GenBank/DDBJ whole genome shotgun (WGS) entry which is preliminary data.</text>
</comment>
<keyword evidence="3" id="KW-1185">Reference proteome</keyword>
<dbReference type="Proteomes" id="UP001342826">
    <property type="component" value="Unassembled WGS sequence"/>
</dbReference>
<keyword evidence="1" id="KW-0472">Membrane</keyword>
<keyword evidence="1" id="KW-0812">Transmembrane</keyword>
<reference evidence="2 3" key="1">
    <citation type="submission" date="2023-03" db="EMBL/GenBank/DDBJ databases">
        <title>Bacillus Genome Sequencing.</title>
        <authorList>
            <person name="Dunlap C."/>
        </authorList>
    </citation>
    <scope>NUCLEOTIDE SEQUENCE [LARGE SCALE GENOMIC DNA]</scope>
    <source>
        <strain evidence="2 3">NRS-1717</strain>
    </source>
</reference>
<proteinExistence type="predicted"/>
<organism evidence="2 3">
    <name type="scientific">Metabacillus fastidiosus</name>
    <dbReference type="NCBI Taxonomy" id="1458"/>
    <lineage>
        <taxon>Bacteria</taxon>
        <taxon>Bacillati</taxon>
        <taxon>Bacillota</taxon>
        <taxon>Bacilli</taxon>
        <taxon>Bacillales</taxon>
        <taxon>Bacillaceae</taxon>
        <taxon>Metabacillus</taxon>
    </lineage>
</organism>
<protein>
    <submittedName>
        <fullName evidence="2">Uncharacterized protein</fullName>
    </submittedName>
</protein>
<dbReference type="RefSeq" id="WP_169800455.1">
    <property type="nucleotide sequence ID" value="NZ_JARTFS010000024.1"/>
</dbReference>
<dbReference type="GeneID" id="301143535"/>
<name>A0ABU6P3Z9_9BACI</name>
<accession>A0ABU6P3Z9</accession>
<keyword evidence="1" id="KW-1133">Transmembrane helix</keyword>
<evidence type="ECO:0000313" key="3">
    <source>
        <dbReference type="Proteomes" id="UP001342826"/>
    </source>
</evidence>